<sequence>MHYSINSKDGNKVKTIAIIIPAYEPNENLITLVKMILESSQTNDCPLIIVNDGSGPSYKKIFDNLSKDNNVTIINHQQNLGKGRALKTAFKFLQNHYPDVEAAVTIDSDGQHTVSDMWKCIVEFQQKGNENPIILGSRMFSGKIPFRSKFGNIFTRNFLSAASGLSISDTQTGLRVIPSIYFSELENLEGERFEYEMNMLIYAKENGIKIYEVPIETIYLEKNESSHFDPIKDSLRIYHVFLKFIISSLTSFFIDIVIFTVLMFILKDQNFNSIFLSSIVARVISAFYNYTMNQKIVFKKTKKRNIIKYFILVVLQVFISSLLITFGTNILPLVNLTILKIITDLFLFFFSYYIQKHIVFKE</sequence>
<organism evidence="8 9">
    <name type="scientific">Lactococcus fujiensis JCM 16395</name>
    <dbReference type="NCBI Taxonomy" id="1291764"/>
    <lineage>
        <taxon>Bacteria</taxon>
        <taxon>Bacillati</taxon>
        <taxon>Bacillota</taxon>
        <taxon>Bacilli</taxon>
        <taxon>Lactobacillales</taxon>
        <taxon>Streptococcaceae</taxon>
        <taxon>Lactococcus</taxon>
    </lineage>
</organism>
<comment type="subcellular location">
    <subcellularLocation>
        <location evidence="1">Membrane</location>
        <topology evidence="1">Multi-pass membrane protein</topology>
    </subcellularLocation>
</comment>
<evidence type="ECO:0000256" key="5">
    <source>
        <dbReference type="SAM" id="Phobius"/>
    </source>
</evidence>
<evidence type="ECO:0000256" key="1">
    <source>
        <dbReference type="ARBA" id="ARBA00004141"/>
    </source>
</evidence>
<feature type="domain" description="Glycosyltransferase 2-like" evidence="6">
    <location>
        <begin position="18"/>
        <end position="131"/>
    </location>
</feature>
<evidence type="ECO:0000256" key="4">
    <source>
        <dbReference type="ARBA" id="ARBA00023136"/>
    </source>
</evidence>
<dbReference type="InterPro" id="IPR001173">
    <property type="entry name" value="Glyco_trans_2-like"/>
</dbReference>
<gene>
    <name evidence="8" type="ORF">RT41_GL000918</name>
</gene>
<evidence type="ECO:0000313" key="9">
    <source>
        <dbReference type="Proteomes" id="UP000218181"/>
    </source>
</evidence>
<dbReference type="CDD" id="cd04179">
    <property type="entry name" value="DPM_DPG-synthase_like"/>
    <property type="match status" value="1"/>
</dbReference>
<dbReference type="AlphaFoldDB" id="A0A2A5RI85"/>
<keyword evidence="9" id="KW-1185">Reference proteome</keyword>
<protein>
    <submittedName>
        <fullName evidence="8">Glycosyltransferase</fullName>
    </submittedName>
</protein>
<dbReference type="Proteomes" id="UP000218181">
    <property type="component" value="Unassembled WGS sequence"/>
</dbReference>
<dbReference type="STRING" id="1291764.GCA_001311235_03116"/>
<dbReference type="GO" id="GO:0016740">
    <property type="term" value="F:transferase activity"/>
    <property type="evidence" value="ECO:0007669"/>
    <property type="project" value="UniProtKB-KW"/>
</dbReference>
<comment type="caution">
    <text evidence="8">The sequence shown here is derived from an EMBL/GenBank/DDBJ whole genome shotgun (WGS) entry which is preliminary data.</text>
</comment>
<feature type="transmembrane region" description="Helical" evidence="5">
    <location>
        <begin position="309"/>
        <end position="327"/>
    </location>
</feature>
<feature type="transmembrane region" description="Helical" evidence="5">
    <location>
        <begin position="333"/>
        <end position="354"/>
    </location>
</feature>
<dbReference type="PANTHER" id="PTHR10859:SF114">
    <property type="entry name" value="DOLICHOL-PHOSPHATE MANNOSYLTRANSFERASE"/>
    <property type="match status" value="1"/>
</dbReference>
<feature type="transmembrane region" description="Helical" evidence="5">
    <location>
        <begin position="240"/>
        <end position="265"/>
    </location>
</feature>
<feature type="domain" description="GtrA/DPMS transmembrane" evidence="7">
    <location>
        <begin position="243"/>
        <end position="360"/>
    </location>
</feature>
<evidence type="ECO:0000313" key="8">
    <source>
        <dbReference type="EMBL" id="PCR98758.1"/>
    </source>
</evidence>
<dbReference type="OrthoDB" id="9810303at2"/>
<dbReference type="GO" id="GO:0006487">
    <property type="term" value="P:protein N-linked glycosylation"/>
    <property type="evidence" value="ECO:0007669"/>
    <property type="project" value="TreeGrafter"/>
</dbReference>
<dbReference type="InterPro" id="IPR007267">
    <property type="entry name" value="GtrA_DPMS_TM"/>
</dbReference>
<dbReference type="Pfam" id="PF04138">
    <property type="entry name" value="GtrA_DPMS_TM"/>
    <property type="match status" value="1"/>
</dbReference>
<accession>A0A2A5RI85</accession>
<dbReference type="Gene3D" id="3.90.550.10">
    <property type="entry name" value="Spore Coat Polysaccharide Biosynthesis Protein SpsA, Chain A"/>
    <property type="match status" value="1"/>
</dbReference>
<keyword evidence="8" id="KW-0808">Transferase</keyword>
<dbReference type="GO" id="GO:0000271">
    <property type="term" value="P:polysaccharide biosynthetic process"/>
    <property type="evidence" value="ECO:0007669"/>
    <property type="project" value="InterPro"/>
</dbReference>
<dbReference type="InterPro" id="IPR029044">
    <property type="entry name" value="Nucleotide-diphossugar_trans"/>
</dbReference>
<evidence type="ECO:0000259" key="6">
    <source>
        <dbReference type="Pfam" id="PF00535"/>
    </source>
</evidence>
<name>A0A2A5RI85_9LACT</name>
<keyword evidence="3 5" id="KW-1133">Transmembrane helix</keyword>
<keyword evidence="4 5" id="KW-0472">Membrane</keyword>
<feature type="transmembrane region" description="Helical" evidence="5">
    <location>
        <begin position="271"/>
        <end position="288"/>
    </location>
</feature>
<evidence type="ECO:0000256" key="3">
    <source>
        <dbReference type="ARBA" id="ARBA00022989"/>
    </source>
</evidence>
<keyword evidence="2 5" id="KW-0812">Transmembrane</keyword>
<dbReference type="Pfam" id="PF00535">
    <property type="entry name" value="Glycos_transf_2"/>
    <property type="match status" value="1"/>
</dbReference>
<evidence type="ECO:0000259" key="7">
    <source>
        <dbReference type="Pfam" id="PF04138"/>
    </source>
</evidence>
<proteinExistence type="predicted"/>
<reference evidence="8 9" key="1">
    <citation type="submission" date="2014-12" db="EMBL/GenBank/DDBJ databases">
        <title>Draft genome sequences of 10 type strains of Lactococcus.</title>
        <authorList>
            <person name="Sun Z."/>
            <person name="Zhong Z."/>
            <person name="Liu W."/>
            <person name="Zhang W."/>
            <person name="Zhang H."/>
        </authorList>
    </citation>
    <scope>NUCLEOTIDE SEQUENCE [LARGE SCALE GENOMIC DNA]</scope>
    <source>
        <strain evidence="8 9">JCM 16395</strain>
    </source>
</reference>
<evidence type="ECO:0000256" key="2">
    <source>
        <dbReference type="ARBA" id="ARBA00022692"/>
    </source>
</evidence>
<dbReference type="GO" id="GO:0016020">
    <property type="term" value="C:membrane"/>
    <property type="evidence" value="ECO:0007669"/>
    <property type="project" value="UniProtKB-SubCell"/>
</dbReference>
<dbReference type="EMBL" id="JXJU01000024">
    <property type="protein sequence ID" value="PCR98758.1"/>
    <property type="molecule type" value="Genomic_DNA"/>
</dbReference>
<dbReference type="SUPFAM" id="SSF53448">
    <property type="entry name" value="Nucleotide-diphospho-sugar transferases"/>
    <property type="match status" value="1"/>
</dbReference>
<dbReference type="PANTHER" id="PTHR10859">
    <property type="entry name" value="GLYCOSYL TRANSFERASE"/>
    <property type="match status" value="1"/>
</dbReference>